<sequence length="1892" mass="204544">MCIFSFSKANSETYYLQAQLHSQVTSSGSTIDDVAESIRTPIGFNFELFGKTVDHFSITSNGVIALRKGNIGDPGADAAPVSSYYTNQPLSELTLTGSGQDSYNLYVFWDDLVSKDAKQHVTSLLVPHNDPSNSFGTDILAIQYSNYGFYSQTLGLGTIQVVLVSGSNEIYFNYVDLPNERSKATEATIGITGGTEFVQTSHNSPILDRLQNIKYTPNGSNYDVSGPNPGIAYNGILYVSSPPPGAFALTSPSASATDQIVLPTFTWSASDNVATYKLIVATDSNLNNIVYQNDAIDAGLTSFTLPSGSELQSNQVYYWNLQAINAEGELWAVTRQFTTTQPNQLPVITNSPATTIAQDAAYAFQTTVTDADTGDTHTFSITNKPSWATFSAAGLLSGTPTNSDVGNYPNINITVTDNHGGSASTGAFTISVQNVNDAPSISGTPLTSVLEDSSYTFTPNANDVDTGDNLTFSITNKPAWVSFNSVNGQLSGIPTNSHVGSTDNIVISVSDGQLVSSLPTFRLTVINTNDSPSIFGQPVTQISEDSYYQFTPSAYDEDVGDSLTFSIQNKPNWANFNPSTGELYGTPLNQHVGTYNNVVISVSDSNSSVSLPTFFIEVSNTNDAPTISGTPQTSVNEDTQYQFTPTAHDEDLSDTLTFSITNKPSWASFDTQTGRLSGTPSNDDVGTTTNIVISVKDLLAQTSLPPFSLTVVNTNDAPTISGTPQTSVNEDMQYQFTPTAHDEDLSDTLTFSITNKPSWASFDTQTGRLSGTPSNDDVGTTYDIELSVTDKTQTAQLPLFSITVKNVNDKPTSEDLSFNTKEDQGVYFHPKGHDIDQDALSFVVVKQPTKGTLSQSGDQWLYTPNKDVHGVDTITYHAFDQELTSDSSLITITINPENDAPIAVADNITLPFDASERYELDVLANDIDVDEDELTLASVSAEIGNVSIENNKILYQALAGTPNTVTLMYSITDVEDKLSATSVTLHIKDSQMDLHPRLNVPDDLIVNATGLMTKVDLGVATATDLAGNPLAVSLINPRTHFRPGAHSVFWQAVDADNRQTIVKQTVTVNPLISIDRDIAITEGSTHQVTFHLNGQPASYPFTVSYAVSGTATGADHTLIDGEVTFNEGTKTYLSVNTFDDGISEANETIIITLNEGQNISDNAQQTITIVEHNLPPVIDYQVIQAGQQRNVLTNSNETVSITSQVNDPNEYDVVTLAWHTDSENIINISSDEETFTFNPTGLLPGIYTVEFVATDNAEPALSSKKTIYLEVTTELTSLTDLDSDGDLIPDHLEGFKDSDQDGIPDYLDAISECNVMQEQAMQSNSFLVESEPGICMRKGSTIANNQTGGIELLASELPTDTEADNLGGIFDFILEGLPTPGESYRIVLPQVSAIPANAVYRKLINNQWTEFLIDEHNAIHSAAGEPGYCPTTGDPQWQAGLQEGAWCVQLTIQDGGKNDADGIKNGTIVDPSGVAVYQSQNTQPKAVSDHIEINWNSDITIDVLTNDYDDNDDSLMISAASVDFGAVSIVNNQLYYQTAAHFYGTATIQYSISDGQGGTSSTTVSVIVNANFAPIAHPDTAQTNDRTVITISVLANDEDPENQDLFITSINAEQGTAVINSDQSITYTPKTGFEGIDTLSYEISDGQLTSTSYVTISVEAYQDVIIKNHSGGSLNPLLILLLATVMLIKQKAKAPIALLIFSAAIFSSKISADNTPWLLEISVGQSKVESSINQHPDEDTFITVDDTGTQRGIELSYHFDNSWALSLGYVDLGESDTRIMSAQLNPDAYFPTQSRNMPLFTHGITLSGSYLAQLNQDWLLSYTLGAYVWHSDTDSQYAQTTIKESFDGVDPFLGLGLNYQINPSWQTGLQISRYFINENNTNTLSLNLGYQF</sequence>
<dbReference type="FunFam" id="2.60.40.10:FF:002543">
    <property type="match status" value="4"/>
</dbReference>
<dbReference type="Pfam" id="PF05345">
    <property type="entry name" value="He_PIG"/>
    <property type="match status" value="5"/>
</dbReference>
<dbReference type="SUPFAM" id="SSF56925">
    <property type="entry name" value="OMPA-like"/>
    <property type="match status" value="1"/>
</dbReference>
<dbReference type="InterPro" id="IPR006644">
    <property type="entry name" value="Cadg"/>
</dbReference>
<dbReference type="Proteomes" id="UP000194841">
    <property type="component" value="Unassembled WGS sequence"/>
</dbReference>
<dbReference type="Pfam" id="PF17963">
    <property type="entry name" value="Big_9"/>
    <property type="match status" value="4"/>
</dbReference>
<dbReference type="Gene3D" id="2.60.40.2030">
    <property type="match status" value="1"/>
</dbReference>
<dbReference type="Pfam" id="PF13505">
    <property type="entry name" value="OMP_b-brl"/>
    <property type="match status" value="1"/>
</dbReference>
<dbReference type="PANTHER" id="PTHR34720:SF9">
    <property type="entry name" value="BLR4714 PROTEIN"/>
    <property type="match status" value="1"/>
</dbReference>
<dbReference type="SUPFAM" id="SSF49313">
    <property type="entry name" value="Cadherin-like"/>
    <property type="match status" value="5"/>
</dbReference>
<dbReference type="InterPro" id="IPR038081">
    <property type="entry name" value="CalX-like_sf"/>
</dbReference>
<dbReference type="InterPro" id="IPR015919">
    <property type="entry name" value="Cadherin-like_sf"/>
</dbReference>
<gene>
    <name evidence="3" type="ORF">B1199_17900</name>
</gene>
<dbReference type="GO" id="GO:0016020">
    <property type="term" value="C:membrane"/>
    <property type="evidence" value="ECO:0007669"/>
    <property type="project" value="InterPro"/>
</dbReference>
<dbReference type="PANTHER" id="PTHR34720">
    <property type="entry name" value="MICROCYSTIN DEPENDENT PROTEIN"/>
    <property type="match status" value="1"/>
</dbReference>
<reference evidence="3 4" key="1">
    <citation type="submission" date="2017-02" db="EMBL/GenBank/DDBJ databases">
        <title>Pseudoalteromonas ulvae TC14 Genome.</title>
        <authorList>
            <person name="Molmeret M."/>
        </authorList>
    </citation>
    <scope>NUCLEOTIDE SEQUENCE [LARGE SCALE GENOMIC DNA]</scope>
    <source>
        <strain evidence="3">TC14</strain>
    </source>
</reference>
<feature type="domain" description="Dystroglycan-type cadherin-like" evidence="2">
    <location>
        <begin position="630"/>
        <end position="718"/>
    </location>
</feature>
<keyword evidence="1" id="KW-0732">Signal</keyword>
<name>A0A244CLM8_PSEDV</name>
<accession>A0A244CLM8</accession>
<dbReference type="InterPro" id="IPR027385">
    <property type="entry name" value="Beta-barrel_OMP"/>
</dbReference>
<evidence type="ECO:0000313" key="4">
    <source>
        <dbReference type="Proteomes" id="UP000194841"/>
    </source>
</evidence>
<dbReference type="SMART" id="SM00736">
    <property type="entry name" value="CADG"/>
    <property type="match status" value="5"/>
</dbReference>
<dbReference type="SUPFAM" id="SSF141072">
    <property type="entry name" value="CalX-like"/>
    <property type="match status" value="1"/>
</dbReference>
<comment type="caution">
    <text evidence="3">The sequence shown here is derived from an EMBL/GenBank/DDBJ whole genome shotgun (WGS) entry which is preliminary data.</text>
</comment>
<dbReference type="Gene3D" id="2.60.40.10">
    <property type="entry name" value="Immunoglobulins"/>
    <property type="match status" value="6"/>
</dbReference>
<dbReference type="NCBIfam" id="NF041766">
    <property type="entry name" value="choice_anch_U"/>
    <property type="match status" value="1"/>
</dbReference>
<feature type="domain" description="Dystroglycan-type cadherin-like" evidence="2">
    <location>
        <begin position="441"/>
        <end position="532"/>
    </location>
</feature>
<protein>
    <recommendedName>
        <fullName evidence="2">Dystroglycan-type cadherin-like domain-containing protein</fullName>
    </recommendedName>
</protein>
<dbReference type="Gene3D" id="2.40.160.20">
    <property type="match status" value="1"/>
</dbReference>
<feature type="domain" description="Dystroglycan-type cadherin-like" evidence="2">
    <location>
        <begin position="537"/>
        <end position="625"/>
    </location>
</feature>
<dbReference type="Gene3D" id="2.60.40.2810">
    <property type="match status" value="2"/>
</dbReference>
<dbReference type="EMBL" id="MWPV01000006">
    <property type="protein sequence ID" value="OUL56533.1"/>
    <property type="molecule type" value="Genomic_DNA"/>
</dbReference>
<dbReference type="InterPro" id="IPR011250">
    <property type="entry name" value="OMP/PagP_B-barrel"/>
</dbReference>
<evidence type="ECO:0000259" key="2">
    <source>
        <dbReference type="SMART" id="SM00736"/>
    </source>
</evidence>
<feature type="domain" description="Dystroglycan-type cadherin-like" evidence="2">
    <location>
        <begin position="723"/>
        <end position="811"/>
    </location>
</feature>
<evidence type="ECO:0000256" key="1">
    <source>
        <dbReference type="ARBA" id="ARBA00022729"/>
    </source>
</evidence>
<dbReference type="NCBIfam" id="NF012211">
    <property type="entry name" value="tand_rpt_95"/>
    <property type="match status" value="3"/>
</dbReference>
<dbReference type="InterPro" id="IPR053784">
    <property type="entry name" value="Choice_anch_U_dom"/>
</dbReference>
<dbReference type="GO" id="GO:0005509">
    <property type="term" value="F:calcium ion binding"/>
    <property type="evidence" value="ECO:0007669"/>
    <property type="project" value="InterPro"/>
</dbReference>
<evidence type="ECO:0000313" key="3">
    <source>
        <dbReference type="EMBL" id="OUL56533.1"/>
    </source>
</evidence>
<organism evidence="3 4">
    <name type="scientific">Pseudoalteromonas ulvae</name>
    <dbReference type="NCBI Taxonomy" id="107327"/>
    <lineage>
        <taxon>Bacteria</taxon>
        <taxon>Pseudomonadati</taxon>
        <taxon>Pseudomonadota</taxon>
        <taxon>Gammaproteobacteria</taxon>
        <taxon>Alteromonadales</taxon>
        <taxon>Pseudoalteromonadaceae</taxon>
        <taxon>Pseudoalteromonas</taxon>
    </lineage>
</organism>
<keyword evidence="4" id="KW-1185">Reference proteome</keyword>
<feature type="domain" description="Dystroglycan-type cadherin-like" evidence="2">
    <location>
        <begin position="346"/>
        <end position="439"/>
    </location>
</feature>
<proteinExistence type="predicted"/>
<dbReference type="InterPro" id="IPR013783">
    <property type="entry name" value="Ig-like_fold"/>
</dbReference>